<name>A0A7Z0LKE6_9GAMM</name>
<comment type="caution">
    <text evidence="5">The sequence shown here is derived from an EMBL/GenBank/DDBJ whole genome shotgun (WGS) entry which is preliminary data.</text>
</comment>
<evidence type="ECO:0000313" key="5">
    <source>
        <dbReference type="EMBL" id="NYS60527.1"/>
    </source>
</evidence>
<dbReference type="InterPro" id="IPR058840">
    <property type="entry name" value="AAA_SelU"/>
</dbReference>
<dbReference type="PANTHER" id="PTHR30401">
    <property type="entry name" value="TRNA 2-SELENOURIDINE SYNTHASE"/>
    <property type="match status" value="1"/>
</dbReference>
<dbReference type="SUPFAM" id="SSF52821">
    <property type="entry name" value="Rhodanese/Cell cycle control phosphatase"/>
    <property type="match status" value="1"/>
</dbReference>
<dbReference type="NCBIfam" id="TIGR03167">
    <property type="entry name" value="tRNA_sel_U_synt"/>
    <property type="match status" value="1"/>
</dbReference>
<dbReference type="GO" id="GO:0002098">
    <property type="term" value="P:tRNA wobble uridine modification"/>
    <property type="evidence" value="ECO:0007669"/>
    <property type="project" value="UniProtKB-UniRule"/>
</dbReference>
<dbReference type="Pfam" id="PF26341">
    <property type="entry name" value="AAA_SelU"/>
    <property type="match status" value="1"/>
</dbReference>
<dbReference type="Gene3D" id="3.40.250.10">
    <property type="entry name" value="Rhodanese-like domain"/>
    <property type="match status" value="1"/>
</dbReference>
<dbReference type="HAMAP" id="MF_01622">
    <property type="entry name" value="tRNA_sel_U_synth"/>
    <property type="match status" value="1"/>
</dbReference>
<feature type="active site" description="S-selanylcysteine intermediate" evidence="2">
    <location>
        <position position="96"/>
    </location>
</feature>
<dbReference type="NCBIfam" id="NF008751">
    <property type="entry name" value="PRK11784.1-3"/>
    <property type="match status" value="1"/>
</dbReference>
<comment type="catalytic activity">
    <reaction evidence="2">
        <text>5-methylaminomethyl-S-(2E)-geranyl-thiouridine(34) in tRNA + selenophosphate + H(+) = 5-methylaminomethyl-2-(Se-phospho)selenouridine(34) in tRNA + (2E)-thiogeraniol</text>
        <dbReference type="Rhea" id="RHEA:60172"/>
        <dbReference type="Rhea" id="RHEA-COMP:14654"/>
        <dbReference type="Rhea" id="RHEA-COMP:15523"/>
        <dbReference type="ChEBI" id="CHEBI:15378"/>
        <dbReference type="ChEBI" id="CHEBI:16144"/>
        <dbReference type="ChEBI" id="CHEBI:140632"/>
        <dbReference type="ChEBI" id="CHEBI:143702"/>
        <dbReference type="ChEBI" id="CHEBI:143703"/>
    </reaction>
</comment>
<proteinExistence type="inferred from homology"/>
<dbReference type="NCBIfam" id="NF008750">
    <property type="entry name" value="PRK11784.1-2"/>
    <property type="match status" value="1"/>
</dbReference>
<reference evidence="5 6" key="1">
    <citation type="journal article" date="2015" name="Int. J. Syst. Evol. Microbiol.">
        <title>Halomonas salicampi sp. nov., a halotolerant and alkalitolerant bacterium isolated from a saltern soil.</title>
        <authorList>
            <person name="Lee J.C."/>
            <person name="Kim Y.S."/>
            <person name="Yun B.S."/>
            <person name="Whang K.S."/>
        </authorList>
    </citation>
    <scope>NUCLEOTIDE SEQUENCE [LARGE SCALE GENOMIC DNA]</scope>
    <source>
        <strain evidence="5 6">BH103</strain>
    </source>
</reference>
<comment type="function">
    <text evidence="2">Involved in the post-transcriptional modification of the uridine at the wobble position (U34) of tRNA(Lys), tRNA(Glu) and tRNA(Gln). Catalyzes the conversion of 2-thiouridine (S2U-RNA) to 2-selenouridine (Se2U-RNA). Acts in a two-step process involving geranylation of 2-thiouridine (S2U) to S-geranyl-2-thiouridine (geS2U) and subsequent selenation of the latter derivative to 2-selenouridine (Se2U) in the tRNA chain.</text>
</comment>
<feature type="region of interest" description="Disordered" evidence="3">
    <location>
        <begin position="362"/>
        <end position="381"/>
    </location>
</feature>
<dbReference type="InterPro" id="IPR001763">
    <property type="entry name" value="Rhodanese-like_dom"/>
</dbReference>
<dbReference type="PROSITE" id="PS50206">
    <property type="entry name" value="RHODANESE_3"/>
    <property type="match status" value="1"/>
</dbReference>
<comment type="catalytic activity">
    <reaction evidence="2">
        <text>5-methylaminomethyl-2-thiouridine(34) in tRNA + selenophosphate + (2E)-geranyl diphosphate + H2O + H(+) = 5-methylaminomethyl-2-selenouridine(34) in tRNA + (2E)-thiogeraniol + phosphate + diphosphate</text>
        <dbReference type="Rhea" id="RHEA:42716"/>
        <dbReference type="Rhea" id="RHEA-COMP:10195"/>
        <dbReference type="Rhea" id="RHEA-COMP:10196"/>
        <dbReference type="ChEBI" id="CHEBI:15377"/>
        <dbReference type="ChEBI" id="CHEBI:15378"/>
        <dbReference type="ChEBI" id="CHEBI:16144"/>
        <dbReference type="ChEBI" id="CHEBI:33019"/>
        <dbReference type="ChEBI" id="CHEBI:43474"/>
        <dbReference type="ChEBI" id="CHEBI:58057"/>
        <dbReference type="ChEBI" id="CHEBI:74455"/>
        <dbReference type="ChEBI" id="CHEBI:82743"/>
        <dbReference type="ChEBI" id="CHEBI:143703"/>
        <dbReference type="EC" id="2.9.1.3"/>
    </reaction>
</comment>
<dbReference type="GO" id="GO:0016765">
    <property type="term" value="F:transferase activity, transferring alkyl or aryl (other than methyl) groups"/>
    <property type="evidence" value="ECO:0007669"/>
    <property type="project" value="UniProtKB-UniRule"/>
</dbReference>
<keyword evidence="2" id="KW-0808">Transferase</keyword>
<evidence type="ECO:0000313" key="6">
    <source>
        <dbReference type="Proteomes" id="UP000586119"/>
    </source>
</evidence>
<dbReference type="SMART" id="SM00450">
    <property type="entry name" value="RHOD"/>
    <property type="match status" value="1"/>
</dbReference>
<dbReference type="RefSeq" id="WP_179929891.1">
    <property type="nucleotide sequence ID" value="NZ_JACCDF010000004.1"/>
</dbReference>
<evidence type="ECO:0000256" key="3">
    <source>
        <dbReference type="SAM" id="MobiDB-lite"/>
    </source>
</evidence>
<accession>A0A7Z0LKE6</accession>
<dbReference type="Proteomes" id="UP000586119">
    <property type="component" value="Unassembled WGS sequence"/>
</dbReference>
<dbReference type="InterPro" id="IPR017582">
    <property type="entry name" value="SelU"/>
</dbReference>
<keyword evidence="1 2" id="KW-0711">Selenium</keyword>
<comment type="catalytic activity">
    <reaction evidence="2">
        <text>5-methylaminomethyl-2-(Se-phospho)selenouridine(34) in tRNA + H2O = 5-methylaminomethyl-2-selenouridine(34) in tRNA + phosphate</text>
        <dbReference type="Rhea" id="RHEA:60176"/>
        <dbReference type="Rhea" id="RHEA-COMP:10196"/>
        <dbReference type="Rhea" id="RHEA-COMP:15523"/>
        <dbReference type="ChEBI" id="CHEBI:15377"/>
        <dbReference type="ChEBI" id="CHEBI:43474"/>
        <dbReference type="ChEBI" id="CHEBI:82743"/>
        <dbReference type="ChEBI" id="CHEBI:143702"/>
    </reaction>
</comment>
<evidence type="ECO:0000259" key="4">
    <source>
        <dbReference type="PROSITE" id="PS50206"/>
    </source>
</evidence>
<protein>
    <recommendedName>
        <fullName evidence="2">tRNA 2-selenouridine synthase</fullName>
        <ecNumber evidence="2">2.9.1.3</ecNumber>
    </recommendedName>
</protein>
<dbReference type="GO" id="GO:0043828">
    <property type="term" value="F:tRNA 2-selenouridine synthase activity"/>
    <property type="evidence" value="ECO:0007669"/>
    <property type="project" value="UniProtKB-EC"/>
</dbReference>
<comment type="subunit">
    <text evidence="2">Monomer.</text>
</comment>
<keyword evidence="6" id="KW-1185">Reference proteome</keyword>
<organism evidence="5 6">
    <name type="scientific">Vreelandella salicampi</name>
    <dbReference type="NCBI Taxonomy" id="1449798"/>
    <lineage>
        <taxon>Bacteria</taxon>
        <taxon>Pseudomonadati</taxon>
        <taxon>Pseudomonadota</taxon>
        <taxon>Gammaproteobacteria</taxon>
        <taxon>Oceanospirillales</taxon>
        <taxon>Halomonadaceae</taxon>
        <taxon>Vreelandella</taxon>
    </lineage>
</organism>
<dbReference type="InterPro" id="IPR036873">
    <property type="entry name" value="Rhodanese-like_dom_sf"/>
</dbReference>
<dbReference type="PANTHER" id="PTHR30401:SF0">
    <property type="entry name" value="TRNA 2-SELENOURIDINE SYNTHASE"/>
    <property type="match status" value="1"/>
</dbReference>
<dbReference type="Pfam" id="PF00581">
    <property type="entry name" value="Rhodanese"/>
    <property type="match status" value="1"/>
</dbReference>
<dbReference type="EMBL" id="JACCDF010000004">
    <property type="protein sequence ID" value="NYS60527.1"/>
    <property type="molecule type" value="Genomic_DNA"/>
</dbReference>
<comment type="catalytic activity">
    <reaction evidence="2">
        <text>5-methylaminomethyl-2-thiouridine(34) in tRNA + (2E)-geranyl diphosphate = 5-methylaminomethyl-S-(2E)-geranyl-thiouridine(34) in tRNA + diphosphate</text>
        <dbReference type="Rhea" id="RHEA:14085"/>
        <dbReference type="Rhea" id="RHEA-COMP:10195"/>
        <dbReference type="Rhea" id="RHEA-COMP:14654"/>
        <dbReference type="ChEBI" id="CHEBI:33019"/>
        <dbReference type="ChEBI" id="CHEBI:58057"/>
        <dbReference type="ChEBI" id="CHEBI:74455"/>
        <dbReference type="ChEBI" id="CHEBI:140632"/>
    </reaction>
</comment>
<dbReference type="EC" id="2.9.1.3" evidence="2"/>
<sequence length="381" mass="42693">MNLPSIDADLALVRAGKPLIDVRAPVEFAQGALPGAVNLPLMDDDERRRVGIAYKKHGQAAAIALGEQLVSGDVKDARVKAWLDYVEKHPDAIIYCFRGGLRSQIAQTWLFDAGSQRPRIDGGWKALRQALMARIDSAAEQPMLILGGLTGCAKTLLIQRLEGGVDLEGFARHKGSAFGRMPEPPPSQIDFEHTLAKRLLTLSGPLVVEDESRQIGNVNVPLTFWRAMEKAPRIRIEMPLDWRLAQLIQDYIIDLERGYAEQFGPEEGWQRMQAQLSNSLARLKKRLGDARLQRLQRLQALAFAAHERGDRQAHEAWLAPLLTEYYDPLYRYHLKRQQDAGVVELHVGDWDSCREAAQHWQAEHAANRQGHARSGVPQPLA</sequence>
<evidence type="ECO:0000256" key="1">
    <source>
        <dbReference type="ARBA" id="ARBA00023266"/>
    </source>
</evidence>
<evidence type="ECO:0000256" key="2">
    <source>
        <dbReference type="HAMAP-Rule" id="MF_01622"/>
    </source>
</evidence>
<gene>
    <name evidence="5" type="primary">mnmH</name>
    <name evidence="2" type="synonym">selU</name>
    <name evidence="5" type="ORF">HZS81_07105</name>
</gene>
<comment type="similarity">
    <text evidence="2">Belongs to the SelU family.</text>
</comment>
<feature type="domain" description="Rhodanese" evidence="4">
    <location>
        <begin position="13"/>
        <end position="136"/>
    </location>
</feature>
<dbReference type="AlphaFoldDB" id="A0A7Z0LKE6"/>